<comment type="caution">
    <text evidence="2">The sequence shown here is derived from an EMBL/GenBank/DDBJ whole genome shotgun (WGS) entry which is preliminary data.</text>
</comment>
<dbReference type="InterPro" id="IPR007842">
    <property type="entry name" value="HEPN_dom"/>
</dbReference>
<dbReference type="PROSITE" id="PS50910">
    <property type="entry name" value="HEPN"/>
    <property type="match status" value="1"/>
</dbReference>
<evidence type="ECO:0000313" key="2">
    <source>
        <dbReference type="EMBL" id="KKU58103.1"/>
    </source>
</evidence>
<dbReference type="EMBL" id="LCNO01000006">
    <property type="protein sequence ID" value="KKU58103.1"/>
    <property type="molecule type" value="Genomic_DNA"/>
</dbReference>
<reference evidence="2 3" key="1">
    <citation type="journal article" date="2015" name="Nature">
        <title>rRNA introns, odd ribosomes, and small enigmatic genomes across a large radiation of phyla.</title>
        <authorList>
            <person name="Brown C.T."/>
            <person name="Hug L.A."/>
            <person name="Thomas B.C."/>
            <person name="Sharon I."/>
            <person name="Castelle C.J."/>
            <person name="Singh A."/>
            <person name="Wilkins M.J."/>
            <person name="Williams K.H."/>
            <person name="Banfield J.F."/>
        </authorList>
    </citation>
    <scope>NUCLEOTIDE SEQUENCE [LARGE SCALE GENOMIC DNA]</scope>
</reference>
<accession>A0A0G1TVH4</accession>
<dbReference type="SUPFAM" id="SSF81593">
    <property type="entry name" value="Nucleotidyltransferase substrate binding subunit/domain"/>
    <property type="match status" value="1"/>
</dbReference>
<dbReference type="Gene3D" id="1.20.120.330">
    <property type="entry name" value="Nucleotidyltransferases domain 2"/>
    <property type="match status" value="1"/>
</dbReference>
<protein>
    <submittedName>
        <fullName evidence="2">HEPN domain protein</fullName>
    </submittedName>
</protein>
<sequence>MTNTPPSKDIQIWLEKVKEDLLWADYNQKGGFWAQACFASQQAVEKMLKTYLIHKDHKLYRIYKLGLLLRQCAKHDKEFSRWKIAAETISKYYIDTRYPDFVSHNFSQKQAADALKRAKEIVAFTQSRLSTS</sequence>
<dbReference type="AlphaFoldDB" id="A0A0G1TVH4"/>
<gene>
    <name evidence="2" type="ORF">UX80_C0006G0073</name>
</gene>
<organism evidence="2 3">
    <name type="scientific">Candidatus Amesbacteria bacterium GW2011_GWA2_47_11b</name>
    <dbReference type="NCBI Taxonomy" id="1618358"/>
    <lineage>
        <taxon>Bacteria</taxon>
        <taxon>Candidatus Amesiibacteriota</taxon>
    </lineage>
</organism>
<evidence type="ECO:0000313" key="3">
    <source>
        <dbReference type="Proteomes" id="UP000034307"/>
    </source>
</evidence>
<feature type="domain" description="HEPN" evidence="1">
    <location>
        <begin position="14"/>
        <end position="121"/>
    </location>
</feature>
<dbReference type="Proteomes" id="UP000034307">
    <property type="component" value="Unassembled WGS sequence"/>
</dbReference>
<dbReference type="Pfam" id="PF05168">
    <property type="entry name" value="HEPN"/>
    <property type="match status" value="1"/>
</dbReference>
<evidence type="ECO:0000259" key="1">
    <source>
        <dbReference type="PROSITE" id="PS50910"/>
    </source>
</evidence>
<proteinExistence type="predicted"/>
<dbReference type="SMART" id="SM00748">
    <property type="entry name" value="HEPN"/>
    <property type="match status" value="1"/>
</dbReference>
<dbReference type="STRING" id="1618358.UX80_C0006G0073"/>
<name>A0A0G1TVH4_9BACT</name>